<protein>
    <recommendedName>
        <fullName evidence="8">Variable large protein</fullName>
    </recommendedName>
</protein>
<keyword evidence="10" id="KW-0614">Plasmid</keyword>
<evidence type="ECO:0000256" key="2">
    <source>
        <dbReference type="ARBA" id="ARBA00004459"/>
    </source>
</evidence>
<dbReference type="EMBL" id="JNBW01000402">
    <property type="protein sequence ID" value="OJH14668.1"/>
    <property type="molecule type" value="Genomic_DNA"/>
</dbReference>
<accession>A0A1L8ZAA9</accession>
<keyword evidence="5 8" id="KW-0564">Palmitate</keyword>
<evidence type="ECO:0000256" key="6">
    <source>
        <dbReference type="ARBA" id="ARBA00023237"/>
    </source>
</evidence>
<evidence type="ECO:0000256" key="4">
    <source>
        <dbReference type="ARBA" id="ARBA00023136"/>
    </source>
</evidence>
<dbReference type="Pfam" id="PF00921">
    <property type="entry name" value="Lipoprotein_2"/>
    <property type="match status" value="1"/>
</dbReference>
<organism evidence="10">
    <name type="scientific">Borrelia bissettiae</name>
    <name type="common">Borreliella bissettiae</name>
    <dbReference type="NCBI Taxonomy" id="64897"/>
    <lineage>
        <taxon>Bacteria</taxon>
        <taxon>Pseudomonadati</taxon>
        <taxon>Spirochaetota</taxon>
        <taxon>Spirochaetia</taxon>
        <taxon>Spirochaetales</taxon>
        <taxon>Borreliaceae</taxon>
        <taxon>Borreliella</taxon>
    </lineage>
</organism>
<evidence type="ECO:0000313" key="10">
    <source>
        <dbReference type="EMBL" id="OJH14668.1"/>
    </source>
</evidence>
<feature type="compositionally biased region" description="Polar residues" evidence="9">
    <location>
        <begin position="81"/>
        <end position="95"/>
    </location>
</feature>
<evidence type="ECO:0000256" key="9">
    <source>
        <dbReference type="SAM" id="MobiDB-lite"/>
    </source>
</evidence>
<evidence type="ECO:0000256" key="5">
    <source>
        <dbReference type="ARBA" id="ARBA00023139"/>
    </source>
</evidence>
<evidence type="ECO:0000256" key="7">
    <source>
        <dbReference type="ARBA" id="ARBA00023288"/>
    </source>
</evidence>
<evidence type="ECO:0000256" key="8">
    <source>
        <dbReference type="RuleBase" id="RU363105"/>
    </source>
</evidence>
<comment type="subcellular location">
    <subcellularLocation>
        <location evidence="2 8">Cell outer membrane</location>
        <topology evidence="2 8">Lipid-anchor</topology>
    </subcellularLocation>
</comment>
<comment type="caution">
    <text evidence="10">The sequence shown here is derived from an EMBL/GenBank/DDBJ whole genome shotgun (WGS) entry which is preliminary data.</text>
</comment>
<keyword evidence="3" id="KW-0732">Signal</keyword>
<keyword evidence="6 8" id="KW-0998">Cell outer membrane</keyword>
<gene>
    <name evidence="10" type="ORF">ER70_07295</name>
</gene>
<reference evidence="10" key="2">
    <citation type="submission" date="2015-07" db="EMBL/GenBank/DDBJ databases">
        <authorList>
            <person name="Noorani M."/>
        </authorList>
    </citation>
    <scope>NUCLEOTIDE SEQUENCE</scope>
    <source>
        <strain evidence="10">CO275</strain>
        <plasmid evidence="10">unnamed</plasmid>
    </source>
</reference>
<evidence type="ECO:0000256" key="3">
    <source>
        <dbReference type="ARBA" id="ARBA00022729"/>
    </source>
</evidence>
<name>A0A1L8ZAA9_BORBI</name>
<keyword evidence="4 8" id="KW-0472">Membrane</keyword>
<feature type="non-terminal residue" evidence="10">
    <location>
        <position position="151"/>
    </location>
</feature>
<keyword evidence="7 8" id="KW-0449">Lipoprotein</keyword>
<dbReference type="AlphaFoldDB" id="A0A1L8ZAA9"/>
<feature type="region of interest" description="Disordered" evidence="9">
    <location>
        <begin position="70"/>
        <end position="95"/>
    </location>
</feature>
<dbReference type="InterPro" id="IPR000680">
    <property type="entry name" value="Borrelia_lipo"/>
</dbReference>
<proteinExistence type="predicted"/>
<reference evidence="10" key="1">
    <citation type="journal article" date="2015" name="Microbiology">
        <title>Similarities in murine infection and immune response to Borrelia bissettii and Borrelia burgdorferi sensu stricto.</title>
        <authorList>
            <person name="Leydet B.F.Jr."/>
            <person name="Liang F.T."/>
        </authorList>
    </citation>
    <scope>NUCLEOTIDE SEQUENCE [LARGE SCALE GENOMIC DNA]</scope>
    <source>
        <strain evidence="10">CO275</strain>
        <plasmid evidence="10">unnamed</plasmid>
    </source>
</reference>
<dbReference type="GO" id="GO:0009279">
    <property type="term" value="C:cell outer membrane"/>
    <property type="evidence" value="ECO:0007669"/>
    <property type="project" value="UniProtKB-SubCell"/>
</dbReference>
<dbReference type="SUPFAM" id="SSF74748">
    <property type="entry name" value="Variable surface antigen VlsE"/>
    <property type="match status" value="1"/>
</dbReference>
<evidence type="ECO:0000256" key="1">
    <source>
        <dbReference type="ARBA" id="ARBA00003932"/>
    </source>
</evidence>
<comment type="function">
    <text evidence="1 8">The Vlp and Vsp proteins are antigenically distinct proteins, only one vlp or vsp gene is transcriptionally active at any one time. Switching between these genes is a mechanism of host immune response evasion.</text>
</comment>
<sequence>MNCKSQVADADDPKNKFYQSVINLGNGFLDVFTSFGGLVAEAFGFKSEPKKSDVKTYFTNVAKKLGETKTNLNGLPKEKNNISSTKGKTDSTNPVESAVEGAIKEVSELLDKLVNAVKTAEGAASGADAIGAVEDTAAKAADAASVQGIAK</sequence>
<geneLocation type="plasmid" evidence="10">
    <name>unnamed</name>
</geneLocation>